<dbReference type="InterPro" id="IPR000408">
    <property type="entry name" value="Reg_chr_condens"/>
</dbReference>
<gene>
    <name evidence="2" type="ORF">GC093_15785</name>
</gene>
<dbReference type="InterPro" id="IPR009091">
    <property type="entry name" value="RCC1/BLIP-II"/>
</dbReference>
<feature type="region of interest" description="Disordered" evidence="1">
    <location>
        <begin position="20"/>
        <end position="44"/>
    </location>
</feature>
<dbReference type="PROSITE" id="PS00626">
    <property type="entry name" value="RCC1_2"/>
    <property type="match status" value="1"/>
</dbReference>
<dbReference type="Gene3D" id="2.130.10.30">
    <property type="entry name" value="Regulator of chromosome condensation 1/beta-lactamase-inhibitor protein II"/>
    <property type="match status" value="2"/>
</dbReference>
<organism evidence="2 3">
    <name type="scientific">Paenibacillus foliorum</name>
    <dbReference type="NCBI Taxonomy" id="2654974"/>
    <lineage>
        <taxon>Bacteria</taxon>
        <taxon>Bacillati</taxon>
        <taxon>Bacillota</taxon>
        <taxon>Bacilli</taxon>
        <taxon>Bacillales</taxon>
        <taxon>Paenibacillaceae</taxon>
        <taxon>Paenibacillus</taxon>
    </lineage>
</organism>
<dbReference type="InterPro" id="IPR051553">
    <property type="entry name" value="Ran_GTPase-activating"/>
</dbReference>
<evidence type="ECO:0008006" key="4">
    <source>
        <dbReference type="Google" id="ProtNLM"/>
    </source>
</evidence>
<dbReference type="SUPFAM" id="SSF50985">
    <property type="entry name" value="RCC1/BLIP-II"/>
    <property type="match status" value="1"/>
</dbReference>
<evidence type="ECO:0000313" key="2">
    <source>
        <dbReference type="EMBL" id="NOU94670.1"/>
    </source>
</evidence>
<proteinExistence type="predicted"/>
<dbReference type="Pfam" id="PF13540">
    <property type="entry name" value="RCC1_2"/>
    <property type="match status" value="1"/>
</dbReference>
<dbReference type="Proteomes" id="UP000641588">
    <property type="component" value="Unassembled WGS sequence"/>
</dbReference>
<dbReference type="AlphaFoldDB" id="A0A972GR64"/>
<evidence type="ECO:0000313" key="3">
    <source>
        <dbReference type="Proteomes" id="UP000641588"/>
    </source>
</evidence>
<protein>
    <recommendedName>
        <fullName evidence="4">Chromosome condensation regulator</fullName>
    </recommendedName>
</protein>
<sequence length="333" mass="35551">MQIIGIVFISVMLSLSGCSNQTAPKGATEQPVQSSNPSPSAPPVELTEANDTLPLKPLGTAGEVASYYNRHLAIKDGAVYGWTDNDQPQIMMDDAIQIGVGDTTSYALLRDGQLIAWTEDPKAVVYLAKDIASFSAGRTGVFAIKNDGALWRYDSPDQTGVEIAKDVVFSSIGDGTDYYITKQREVFARGLAHRGQYGDGRLESTKDFIKVASDATQVKGHTGHVILLQTNGDVLGTGGNIYGPLSTHGLGDKAITWGVIFTGASHIATGSSHSVAIKEEGTLWIWGANEGTKPHQVMDQVVAAAAGKDVTLVKTRDGGIWFWQTGMEPRKIL</sequence>
<dbReference type="EMBL" id="WHOD01000062">
    <property type="protein sequence ID" value="NOU94670.1"/>
    <property type="molecule type" value="Genomic_DNA"/>
</dbReference>
<evidence type="ECO:0000256" key="1">
    <source>
        <dbReference type="SAM" id="MobiDB-lite"/>
    </source>
</evidence>
<name>A0A972GR64_9BACL</name>
<reference evidence="2" key="1">
    <citation type="submission" date="2019-10" db="EMBL/GenBank/DDBJ databases">
        <title>Description of Paenibacillus glebae sp. nov.</title>
        <authorList>
            <person name="Carlier A."/>
            <person name="Qi S."/>
        </authorList>
    </citation>
    <scope>NUCLEOTIDE SEQUENCE</scope>
    <source>
        <strain evidence="2">LMG 31456</strain>
    </source>
</reference>
<comment type="caution">
    <text evidence="2">The sequence shown here is derived from an EMBL/GenBank/DDBJ whole genome shotgun (WGS) entry which is preliminary data.</text>
</comment>
<dbReference type="PANTHER" id="PTHR45982">
    <property type="entry name" value="REGULATOR OF CHROMOSOME CONDENSATION"/>
    <property type="match status" value="1"/>
</dbReference>
<dbReference type="GO" id="GO:0005085">
    <property type="term" value="F:guanyl-nucleotide exchange factor activity"/>
    <property type="evidence" value="ECO:0007669"/>
    <property type="project" value="TreeGrafter"/>
</dbReference>
<accession>A0A972GR64</accession>
<dbReference type="GO" id="GO:0005737">
    <property type="term" value="C:cytoplasm"/>
    <property type="evidence" value="ECO:0007669"/>
    <property type="project" value="TreeGrafter"/>
</dbReference>
<dbReference type="PANTHER" id="PTHR45982:SF1">
    <property type="entry name" value="REGULATOR OF CHROMOSOME CONDENSATION"/>
    <property type="match status" value="1"/>
</dbReference>
<keyword evidence="3" id="KW-1185">Reference proteome</keyword>
<dbReference type="RefSeq" id="WP_171652883.1">
    <property type="nucleotide sequence ID" value="NZ_WHOD01000062.1"/>
</dbReference>